<proteinExistence type="inferred from homology"/>
<dbReference type="InterPro" id="IPR036390">
    <property type="entry name" value="WH_DNA-bd_sf"/>
</dbReference>
<evidence type="ECO:0000256" key="1">
    <source>
        <dbReference type="ARBA" id="ARBA00009437"/>
    </source>
</evidence>
<keyword evidence="2" id="KW-0805">Transcription regulation</keyword>
<dbReference type="AlphaFoldDB" id="A0A1R0WU89"/>
<dbReference type="PRINTS" id="PR00039">
    <property type="entry name" value="HTHLYSR"/>
</dbReference>
<dbReference type="EMBL" id="MKQP01000078">
    <property type="protein sequence ID" value="OMD21462.1"/>
    <property type="molecule type" value="Genomic_DNA"/>
</dbReference>
<name>A0A1R0WU89_9BACL</name>
<dbReference type="PROSITE" id="PS50931">
    <property type="entry name" value="HTH_LYSR"/>
    <property type="match status" value="1"/>
</dbReference>
<sequence>MEFLQLQYFQAVARHEHMTKAAKELNVSQPSLSNSIQRLEKNLGVPLFERQGRNIKLNEFGKTYLQRVEQAFMELEEGQRELTDMAGLEHGVISIAATLPYVLPTLLKEFLTLHPHVRIIQRQLGSALEMRNDLESAAIDFCISSTPVTGPDIEWHTLAEEELCLTVPKNHRFADRKSISLIEAAGENFISLSSRYNFREISDEFCRQAGFEPQITFELEEVSAIQTLVEMGLGITFTLPLSLGRRSQNTEIVQLKITDPLCQRSFGIAWSRKHFLSQAAIHFRKFAVDFFSKPHGYN</sequence>
<dbReference type="GO" id="GO:0005829">
    <property type="term" value="C:cytosol"/>
    <property type="evidence" value="ECO:0007669"/>
    <property type="project" value="TreeGrafter"/>
</dbReference>
<dbReference type="RefSeq" id="WP_036678071.1">
    <property type="nucleotide sequence ID" value="NZ_MKQP01000078.1"/>
</dbReference>
<dbReference type="PANTHER" id="PTHR30419:SF28">
    <property type="entry name" value="HTH-TYPE TRANSCRIPTIONAL REGULATOR BSDA"/>
    <property type="match status" value="1"/>
</dbReference>
<keyword evidence="3" id="KW-0238">DNA-binding</keyword>
<dbReference type="InterPro" id="IPR005119">
    <property type="entry name" value="LysR_subst-bd"/>
</dbReference>
<evidence type="ECO:0000313" key="6">
    <source>
        <dbReference type="EMBL" id="OMD21462.1"/>
    </source>
</evidence>
<dbReference type="InterPro" id="IPR000847">
    <property type="entry name" value="LysR_HTH_N"/>
</dbReference>
<dbReference type="Proteomes" id="UP000187465">
    <property type="component" value="Unassembled WGS sequence"/>
</dbReference>
<comment type="caution">
    <text evidence="6">The sequence shown here is derived from an EMBL/GenBank/DDBJ whole genome shotgun (WGS) entry which is preliminary data.</text>
</comment>
<dbReference type="Pfam" id="PF03466">
    <property type="entry name" value="LysR_substrate"/>
    <property type="match status" value="1"/>
</dbReference>
<evidence type="ECO:0000256" key="2">
    <source>
        <dbReference type="ARBA" id="ARBA00023015"/>
    </source>
</evidence>
<evidence type="ECO:0000256" key="3">
    <source>
        <dbReference type="ARBA" id="ARBA00023125"/>
    </source>
</evidence>
<accession>A0A1R0WU89</accession>
<dbReference type="GO" id="GO:0003677">
    <property type="term" value="F:DNA binding"/>
    <property type="evidence" value="ECO:0007669"/>
    <property type="project" value="UniProtKB-KW"/>
</dbReference>
<dbReference type="SUPFAM" id="SSF46785">
    <property type="entry name" value="Winged helix' DNA-binding domain"/>
    <property type="match status" value="1"/>
</dbReference>
<gene>
    <name evidence="6" type="ORF">BJP51_07495</name>
</gene>
<dbReference type="SUPFAM" id="SSF53850">
    <property type="entry name" value="Periplasmic binding protein-like II"/>
    <property type="match status" value="1"/>
</dbReference>
<protein>
    <submittedName>
        <fullName evidence="6">LysR family transcriptional regulator</fullName>
    </submittedName>
</protein>
<dbReference type="FunFam" id="1.10.10.10:FF:000001">
    <property type="entry name" value="LysR family transcriptional regulator"/>
    <property type="match status" value="1"/>
</dbReference>
<keyword evidence="4" id="KW-0804">Transcription</keyword>
<evidence type="ECO:0000313" key="7">
    <source>
        <dbReference type="Proteomes" id="UP000187465"/>
    </source>
</evidence>
<dbReference type="GO" id="GO:0003700">
    <property type="term" value="F:DNA-binding transcription factor activity"/>
    <property type="evidence" value="ECO:0007669"/>
    <property type="project" value="InterPro"/>
</dbReference>
<reference evidence="6 7" key="1">
    <citation type="submission" date="2016-10" db="EMBL/GenBank/DDBJ databases">
        <title>Paenibacillus species isolates.</title>
        <authorList>
            <person name="Beno S.M."/>
        </authorList>
    </citation>
    <scope>NUCLEOTIDE SEQUENCE [LARGE SCALE GENOMIC DNA]</scope>
    <source>
        <strain evidence="6 7">FSL H7-0604</strain>
    </source>
</reference>
<dbReference type="Gene3D" id="3.40.190.290">
    <property type="match status" value="1"/>
</dbReference>
<dbReference type="InterPro" id="IPR036388">
    <property type="entry name" value="WH-like_DNA-bd_sf"/>
</dbReference>
<evidence type="ECO:0000256" key="4">
    <source>
        <dbReference type="ARBA" id="ARBA00023163"/>
    </source>
</evidence>
<dbReference type="Pfam" id="PF00126">
    <property type="entry name" value="HTH_1"/>
    <property type="match status" value="1"/>
</dbReference>
<organism evidence="6 7">
    <name type="scientific">Paenibacillus odorifer</name>
    <dbReference type="NCBI Taxonomy" id="189426"/>
    <lineage>
        <taxon>Bacteria</taxon>
        <taxon>Bacillati</taxon>
        <taxon>Bacillota</taxon>
        <taxon>Bacilli</taxon>
        <taxon>Bacillales</taxon>
        <taxon>Paenibacillaceae</taxon>
        <taxon>Paenibacillus</taxon>
    </lineage>
</organism>
<evidence type="ECO:0000259" key="5">
    <source>
        <dbReference type="PROSITE" id="PS50931"/>
    </source>
</evidence>
<feature type="domain" description="HTH lysR-type" evidence="5">
    <location>
        <begin position="1"/>
        <end position="58"/>
    </location>
</feature>
<dbReference type="PANTHER" id="PTHR30419">
    <property type="entry name" value="HTH-TYPE TRANSCRIPTIONAL REGULATOR YBHD"/>
    <property type="match status" value="1"/>
</dbReference>
<dbReference type="Gene3D" id="1.10.10.10">
    <property type="entry name" value="Winged helix-like DNA-binding domain superfamily/Winged helix DNA-binding domain"/>
    <property type="match status" value="1"/>
</dbReference>
<comment type="similarity">
    <text evidence="1">Belongs to the LysR transcriptional regulatory family.</text>
</comment>
<dbReference type="InterPro" id="IPR050950">
    <property type="entry name" value="HTH-type_LysR_regulators"/>
</dbReference>